<evidence type="ECO:0000256" key="9">
    <source>
        <dbReference type="SAM" id="Phobius"/>
    </source>
</evidence>
<sequence length="395" mass="41090">MAQGIATEQDGPPGGERTGGRFEPGWWLVRVLGSVFIAATLVSVRPGEFDGTEWAVVAASALCWVAFALLDTRYPRSAVVVLAVSSALPSALTGPETNGSAAILAGITLLVLASHMTPSVPAILAACGLDVAISATSCALAGRPLGSTAATAAVLLLVTLMGLNRRQYRVQAEQNRLLVEQVRRTQHERARAAALDERARLARELHDLLAHSLGALSVQLELAEAHLEERGDLEHGLTHVRRSRALAAAGLDEAREAVAALRADVPPLPVAIAALVEGYRLDRGMHVDLVTEGAERALPSAVSVAVLRVAREALTNAAKHAGGTPVAVRLKYGVGDVRLTVRNPLRPGDPAATRGGGYGLEGMRERVALVGGTLSAGAESDGDGPSWALTVEVPA</sequence>
<dbReference type="AlphaFoldDB" id="W7J5I7"/>
<keyword evidence="13" id="KW-1185">Reference proteome</keyword>
<dbReference type="EC" id="2.7.13.3" evidence="2"/>
<evidence type="ECO:0000256" key="6">
    <source>
        <dbReference type="ARBA" id="ARBA00022777"/>
    </source>
</evidence>
<keyword evidence="6 12" id="KW-0418">Kinase</keyword>
<evidence type="ECO:0000256" key="4">
    <source>
        <dbReference type="ARBA" id="ARBA00022679"/>
    </source>
</evidence>
<keyword evidence="8" id="KW-0902">Two-component regulatory system</keyword>
<dbReference type="Gene3D" id="1.20.5.1930">
    <property type="match status" value="1"/>
</dbReference>
<dbReference type="InterPro" id="IPR036890">
    <property type="entry name" value="HATPase_C_sf"/>
</dbReference>
<evidence type="ECO:0000313" key="12">
    <source>
        <dbReference type="EMBL" id="EWC64307.1"/>
    </source>
</evidence>
<keyword evidence="7" id="KW-0067">ATP-binding</keyword>
<reference evidence="12 13" key="1">
    <citation type="journal article" date="2014" name="Genome Announc.">
        <title>Draft Genome Sequence of the Antitrypanosomally Active Sponge-Associated Bacterium Actinokineospora sp. Strain EG49.</title>
        <authorList>
            <person name="Harjes J."/>
            <person name="Ryu T."/>
            <person name="Abdelmohsen U.R."/>
            <person name="Moitinho-Silva L."/>
            <person name="Horn H."/>
            <person name="Ravasi T."/>
            <person name="Hentschel U."/>
        </authorList>
    </citation>
    <scope>NUCLEOTIDE SEQUENCE [LARGE SCALE GENOMIC DNA]</scope>
    <source>
        <strain evidence="12 13">EG49</strain>
    </source>
</reference>
<evidence type="ECO:0000259" key="10">
    <source>
        <dbReference type="Pfam" id="PF02518"/>
    </source>
</evidence>
<accession>W7J5I7</accession>
<keyword evidence="9" id="KW-0472">Membrane</keyword>
<protein>
    <recommendedName>
        <fullName evidence="2">histidine kinase</fullName>
        <ecNumber evidence="2">2.7.13.3</ecNumber>
    </recommendedName>
</protein>
<feature type="domain" description="Histidine kinase/HSP90-like ATPase" evidence="10">
    <location>
        <begin position="304"/>
        <end position="380"/>
    </location>
</feature>
<evidence type="ECO:0000256" key="3">
    <source>
        <dbReference type="ARBA" id="ARBA00022553"/>
    </source>
</evidence>
<dbReference type="OrthoDB" id="227596at2"/>
<dbReference type="eggNOG" id="COG4585">
    <property type="taxonomic scope" value="Bacteria"/>
</dbReference>
<dbReference type="PATRIC" id="fig|909613.9.peg.364"/>
<name>W7J5I7_9PSEU</name>
<feature type="domain" description="Signal transduction histidine kinase subgroup 3 dimerisation and phosphoacceptor" evidence="11">
    <location>
        <begin position="197"/>
        <end position="264"/>
    </location>
</feature>
<feature type="transmembrane region" description="Helical" evidence="9">
    <location>
        <begin position="101"/>
        <end position="124"/>
    </location>
</feature>
<dbReference type="RefSeq" id="WP_052020455.1">
    <property type="nucleotide sequence ID" value="NZ_AYXG01000015.1"/>
</dbReference>
<keyword evidence="5" id="KW-0547">Nucleotide-binding</keyword>
<dbReference type="GO" id="GO:0000155">
    <property type="term" value="F:phosphorelay sensor kinase activity"/>
    <property type="evidence" value="ECO:0007669"/>
    <property type="project" value="InterPro"/>
</dbReference>
<dbReference type="Pfam" id="PF02518">
    <property type="entry name" value="HATPase_c"/>
    <property type="match status" value="1"/>
</dbReference>
<evidence type="ECO:0000256" key="5">
    <source>
        <dbReference type="ARBA" id="ARBA00022741"/>
    </source>
</evidence>
<dbReference type="GO" id="GO:0046983">
    <property type="term" value="F:protein dimerization activity"/>
    <property type="evidence" value="ECO:0007669"/>
    <property type="project" value="InterPro"/>
</dbReference>
<evidence type="ECO:0000256" key="7">
    <source>
        <dbReference type="ARBA" id="ARBA00022840"/>
    </source>
</evidence>
<dbReference type="Pfam" id="PF07730">
    <property type="entry name" value="HisKA_3"/>
    <property type="match status" value="1"/>
</dbReference>
<feature type="transmembrane region" description="Helical" evidence="9">
    <location>
        <begin position="51"/>
        <end position="70"/>
    </location>
</feature>
<dbReference type="InterPro" id="IPR050482">
    <property type="entry name" value="Sensor_HK_TwoCompSys"/>
</dbReference>
<dbReference type="SUPFAM" id="SSF55874">
    <property type="entry name" value="ATPase domain of HSP90 chaperone/DNA topoisomerase II/histidine kinase"/>
    <property type="match status" value="1"/>
</dbReference>
<dbReference type="Gene3D" id="3.30.565.10">
    <property type="entry name" value="Histidine kinase-like ATPase, C-terminal domain"/>
    <property type="match status" value="1"/>
</dbReference>
<accession>A0A8E3BFP0</accession>
<comment type="catalytic activity">
    <reaction evidence="1">
        <text>ATP + protein L-histidine = ADP + protein N-phospho-L-histidine.</text>
        <dbReference type="EC" id="2.7.13.3"/>
    </reaction>
</comment>
<dbReference type="Proteomes" id="UP000019277">
    <property type="component" value="Unassembled WGS sequence"/>
</dbReference>
<keyword evidence="9" id="KW-1133">Transmembrane helix</keyword>
<dbReference type="PANTHER" id="PTHR24421:SF10">
    <property type="entry name" value="NITRATE_NITRITE SENSOR PROTEIN NARQ"/>
    <property type="match status" value="1"/>
</dbReference>
<dbReference type="PANTHER" id="PTHR24421">
    <property type="entry name" value="NITRATE/NITRITE SENSOR PROTEIN NARX-RELATED"/>
    <property type="match status" value="1"/>
</dbReference>
<dbReference type="EMBL" id="AYXG01000015">
    <property type="protein sequence ID" value="EWC64307.1"/>
    <property type="molecule type" value="Genomic_DNA"/>
</dbReference>
<evidence type="ECO:0000313" key="13">
    <source>
        <dbReference type="Proteomes" id="UP000019277"/>
    </source>
</evidence>
<evidence type="ECO:0000259" key="11">
    <source>
        <dbReference type="Pfam" id="PF07730"/>
    </source>
</evidence>
<organism evidence="12 13">
    <name type="scientific">Actinokineospora spheciospongiae</name>
    <dbReference type="NCBI Taxonomy" id="909613"/>
    <lineage>
        <taxon>Bacteria</taxon>
        <taxon>Bacillati</taxon>
        <taxon>Actinomycetota</taxon>
        <taxon>Actinomycetes</taxon>
        <taxon>Pseudonocardiales</taxon>
        <taxon>Pseudonocardiaceae</taxon>
        <taxon>Actinokineospora</taxon>
    </lineage>
</organism>
<comment type="caution">
    <text evidence="12">The sequence shown here is derived from an EMBL/GenBank/DDBJ whole genome shotgun (WGS) entry which is preliminary data.</text>
</comment>
<dbReference type="GO" id="GO:0005524">
    <property type="term" value="F:ATP binding"/>
    <property type="evidence" value="ECO:0007669"/>
    <property type="project" value="UniProtKB-KW"/>
</dbReference>
<dbReference type="STRING" id="909613.UO65_0351"/>
<keyword evidence="3" id="KW-0597">Phosphoprotein</keyword>
<feature type="transmembrane region" description="Helical" evidence="9">
    <location>
        <begin position="76"/>
        <end position="94"/>
    </location>
</feature>
<gene>
    <name evidence="12" type="ORF">UO65_0351</name>
</gene>
<dbReference type="GO" id="GO:0016020">
    <property type="term" value="C:membrane"/>
    <property type="evidence" value="ECO:0007669"/>
    <property type="project" value="InterPro"/>
</dbReference>
<dbReference type="InterPro" id="IPR011712">
    <property type="entry name" value="Sig_transdc_His_kin_sub3_dim/P"/>
</dbReference>
<dbReference type="CDD" id="cd16917">
    <property type="entry name" value="HATPase_UhpB-NarQ-NarX-like"/>
    <property type="match status" value="1"/>
</dbReference>
<evidence type="ECO:0000256" key="1">
    <source>
        <dbReference type="ARBA" id="ARBA00000085"/>
    </source>
</evidence>
<keyword evidence="4" id="KW-0808">Transferase</keyword>
<keyword evidence="9" id="KW-0812">Transmembrane</keyword>
<feature type="transmembrane region" description="Helical" evidence="9">
    <location>
        <begin position="25"/>
        <end position="44"/>
    </location>
</feature>
<feature type="transmembrane region" description="Helical" evidence="9">
    <location>
        <begin position="144"/>
        <end position="163"/>
    </location>
</feature>
<evidence type="ECO:0000256" key="8">
    <source>
        <dbReference type="ARBA" id="ARBA00023012"/>
    </source>
</evidence>
<evidence type="ECO:0000256" key="2">
    <source>
        <dbReference type="ARBA" id="ARBA00012438"/>
    </source>
</evidence>
<proteinExistence type="predicted"/>
<dbReference type="InterPro" id="IPR003594">
    <property type="entry name" value="HATPase_dom"/>
</dbReference>